<feature type="transmembrane region" description="Helical" evidence="2">
    <location>
        <begin position="35"/>
        <end position="51"/>
    </location>
</feature>
<organism evidence="4 5">
    <name type="scientific">Nannochloropsis gaditana</name>
    <dbReference type="NCBI Taxonomy" id="72520"/>
    <lineage>
        <taxon>Eukaryota</taxon>
        <taxon>Sar</taxon>
        <taxon>Stramenopiles</taxon>
        <taxon>Ochrophyta</taxon>
        <taxon>Eustigmatophyceae</taxon>
        <taxon>Eustigmatales</taxon>
        <taxon>Monodopsidaceae</taxon>
        <taxon>Nannochloropsis</taxon>
    </lineage>
</organism>
<keyword evidence="5" id="KW-1185">Reference proteome</keyword>
<comment type="caution">
    <text evidence="4">The sequence shown here is derived from an EMBL/GenBank/DDBJ whole genome shotgun (WGS) entry which is preliminary data.</text>
</comment>
<gene>
    <name evidence="4" type="ORF">Naga_100720g2</name>
</gene>
<feature type="domain" description="MD-2-related lipid-recognition" evidence="3">
    <location>
        <begin position="59"/>
        <end position="173"/>
    </location>
</feature>
<accession>W7TMQ6</accession>
<dbReference type="Pfam" id="PF02221">
    <property type="entry name" value="E1_DerP2_DerF2"/>
    <property type="match status" value="1"/>
</dbReference>
<protein>
    <submittedName>
        <fullName evidence="4">MD-2-related lipid-recognition protein</fullName>
    </submittedName>
</protein>
<evidence type="ECO:0000313" key="4">
    <source>
        <dbReference type="EMBL" id="EWM21974.1"/>
    </source>
</evidence>
<dbReference type="Proteomes" id="UP000019335">
    <property type="component" value="Unassembled WGS sequence"/>
</dbReference>
<dbReference type="OrthoDB" id="6409159at2759"/>
<dbReference type="SMART" id="SM00737">
    <property type="entry name" value="ML"/>
    <property type="match status" value="1"/>
</dbReference>
<keyword evidence="2" id="KW-0812">Transmembrane</keyword>
<evidence type="ECO:0000259" key="3">
    <source>
        <dbReference type="SMART" id="SM00737"/>
    </source>
</evidence>
<sequence>MKCLDHETRLNKPNDRRAQVILVEEKKVMRLLPRLFYVAIPLFWSLLPYVISEDHLLPFKLCGPDELGVEVIRLNAWPLVPGRELTITAIYTPNVTVTGGEALVTVHVLGIPLTERRAICHESGVHCPLLLHHSTTSVIHAHVPGLTPGFGVDARVELFDGRGRRLTCLDARVEVRTHPLIGVPSWSKPSLALSPTLSPDSPTTTPFASSSSPVVSSLSSLLSSLPAQSAAVALSSTEDGTTGIKQALDQFIKLRHQDFAVEAQEPRDESTSDRNGPLREDHGDRIRLRRE</sequence>
<name>W7TMQ6_9STRA</name>
<dbReference type="Gene3D" id="2.60.40.770">
    <property type="match status" value="1"/>
</dbReference>
<evidence type="ECO:0000313" key="5">
    <source>
        <dbReference type="Proteomes" id="UP000019335"/>
    </source>
</evidence>
<dbReference type="AlphaFoldDB" id="W7TMQ6"/>
<keyword evidence="2" id="KW-1133">Transmembrane helix</keyword>
<proteinExistence type="predicted"/>
<evidence type="ECO:0000256" key="2">
    <source>
        <dbReference type="SAM" id="Phobius"/>
    </source>
</evidence>
<dbReference type="SUPFAM" id="SSF81296">
    <property type="entry name" value="E set domains"/>
    <property type="match status" value="1"/>
</dbReference>
<reference evidence="4 5" key="1">
    <citation type="journal article" date="2014" name="Mol. Plant">
        <title>Chromosome Scale Genome Assembly and Transcriptome Profiling of Nannochloropsis gaditana in Nitrogen Depletion.</title>
        <authorList>
            <person name="Corteggiani Carpinelli E."/>
            <person name="Telatin A."/>
            <person name="Vitulo N."/>
            <person name="Forcato C."/>
            <person name="D'Angelo M."/>
            <person name="Schiavon R."/>
            <person name="Vezzi A."/>
            <person name="Giacometti G.M."/>
            <person name="Morosinotto T."/>
            <person name="Valle G."/>
        </authorList>
    </citation>
    <scope>NUCLEOTIDE SEQUENCE [LARGE SCALE GENOMIC DNA]</scope>
    <source>
        <strain evidence="4 5">B-31</strain>
    </source>
</reference>
<evidence type="ECO:0000256" key="1">
    <source>
        <dbReference type="SAM" id="MobiDB-lite"/>
    </source>
</evidence>
<dbReference type="InterPro" id="IPR003172">
    <property type="entry name" value="ML_dom"/>
</dbReference>
<dbReference type="EMBL" id="AZIL01002321">
    <property type="protein sequence ID" value="EWM21974.1"/>
    <property type="molecule type" value="Genomic_DNA"/>
</dbReference>
<feature type="region of interest" description="Disordered" evidence="1">
    <location>
        <begin position="259"/>
        <end position="291"/>
    </location>
</feature>
<keyword evidence="2" id="KW-0472">Membrane</keyword>
<dbReference type="InterPro" id="IPR014756">
    <property type="entry name" value="Ig_E-set"/>
</dbReference>